<keyword evidence="10" id="KW-1185">Reference proteome</keyword>
<evidence type="ECO:0000256" key="3">
    <source>
        <dbReference type="ARBA" id="ARBA00022475"/>
    </source>
</evidence>
<dbReference type="PANTHER" id="PTHR30012">
    <property type="entry name" value="GENERAL SECRETION PATHWAY PROTEIN"/>
    <property type="match status" value="1"/>
</dbReference>
<evidence type="ECO:0000313" key="9">
    <source>
        <dbReference type="EMBL" id="KWT90987.1"/>
    </source>
</evidence>
<organism evidence="9 10">
    <name type="scientific">Candidatus Magnetominusculus xianensis</name>
    <dbReference type="NCBI Taxonomy" id="1748249"/>
    <lineage>
        <taxon>Bacteria</taxon>
        <taxon>Pseudomonadati</taxon>
        <taxon>Nitrospirota</taxon>
        <taxon>Nitrospiria</taxon>
        <taxon>Nitrospirales</taxon>
        <taxon>Nitrospiraceae</taxon>
        <taxon>Candidatus Magnetominusculus</taxon>
    </lineage>
</organism>
<dbReference type="PANTHER" id="PTHR30012:SF0">
    <property type="entry name" value="TYPE II SECRETION SYSTEM PROTEIN F-RELATED"/>
    <property type="match status" value="1"/>
</dbReference>
<keyword evidence="6 7" id="KW-0472">Membrane</keyword>
<evidence type="ECO:0000313" key="10">
    <source>
        <dbReference type="Proteomes" id="UP000060487"/>
    </source>
</evidence>
<keyword evidence="5 7" id="KW-1133">Transmembrane helix</keyword>
<evidence type="ECO:0000256" key="2">
    <source>
        <dbReference type="ARBA" id="ARBA00005745"/>
    </source>
</evidence>
<accession>A0ABR5SH49</accession>
<comment type="subcellular location">
    <subcellularLocation>
        <location evidence="1">Cell membrane</location>
        <topology evidence="1">Multi-pass membrane protein</topology>
    </subcellularLocation>
</comment>
<feature type="domain" description="Type II secretion system protein GspF" evidence="8">
    <location>
        <begin position="68"/>
        <end position="189"/>
    </location>
</feature>
<feature type="transmembrane region" description="Helical" evidence="7">
    <location>
        <begin position="166"/>
        <end position="188"/>
    </location>
</feature>
<reference evidence="9 10" key="1">
    <citation type="submission" date="2015-11" db="EMBL/GenBank/DDBJ databases">
        <authorList>
            <person name="Lin W."/>
        </authorList>
    </citation>
    <scope>NUCLEOTIDE SEQUENCE [LARGE SCALE GENOMIC DNA]</scope>
    <source>
        <strain evidence="9 10">HCH-1</strain>
    </source>
</reference>
<dbReference type="Gene3D" id="1.20.81.30">
    <property type="entry name" value="Type II secretion system (T2SS), domain F"/>
    <property type="match status" value="2"/>
</dbReference>
<evidence type="ECO:0000256" key="4">
    <source>
        <dbReference type="ARBA" id="ARBA00022692"/>
    </source>
</evidence>
<feature type="domain" description="Type II secretion system protein GspF" evidence="8">
    <location>
        <begin position="267"/>
        <end position="388"/>
    </location>
</feature>
<gene>
    <name evidence="9" type="primary">gspF</name>
    <name evidence="9" type="ORF">ASN18_1071</name>
</gene>
<evidence type="ECO:0000256" key="1">
    <source>
        <dbReference type="ARBA" id="ARBA00004651"/>
    </source>
</evidence>
<keyword evidence="4 7" id="KW-0812">Transmembrane</keyword>
<dbReference type="RefSeq" id="WP_085051714.1">
    <property type="nucleotide sequence ID" value="NZ_LNQR01000034.1"/>
</dbReference>
<dbReference type="InterPro" id="IPR003004">
    <property type="entry name" value="GspF/PilC"/>
</dbReference>
<sequence length="398" mass="44388">MTNYKYLCVDQTGKEITGSIAVADAKAARLKLKDKGLRVVSLEAAAAPRTAFSFKSKKIKDSDIYNMARELSVLLKAGLRIDNSLETIVGTISNTAMRETLNNALKDIRSGKTVAESFEKGGLFNTLMVSLIRVGESVGNLRMSFEQVASHLQFQIQFRAEIRNALTYPIFLIFASCVTLFVMFKFIIPKFFTVFGQDQLKSLPFASKVMLQASDFLNIKVFIVALAAGALIYKLVDMKKLIHAGYAYALSIPLMRGMIINLELSRFSYSMYTMLSSGIEFIKALRFSIDLIQNVKVKQSIEPSIKLIKEGRPIGEVFSQVELLPEIAANMITVGEKSGNMKEIFLELFNVFDDRFKRTIKRIVILVEPLIITVMGAVVGFIVISMILTVMSVGNIKF</sequence>
<comment type="caution">
    <text evidence="9">The sequence shown here is derived from an EMBL/GenBank/DDBJ whole genome shotgun (WGS) entry which is preliminary data.</text>
</comment>
<dbReference type="InterPro" id="IPR018076">
    <property type="entry name" value="T2SS_GspF_dom"/>
</dbReference>
<proteinExistence type="inferred from homology"/>
<protein>
    <submittedName>
        <fullName evidence="9">Type II secretion system protein GspF</fullName>
    </submittedName>
</protein>
<feature type="transmembrane region" description="Helical" evidence="7">
    <location>
        <begin position="209"/>
        <end position="233"/>
    </location>
</feature>
<dbReference type="Proteomes" id="UP000060487">
    <property type="component" value="Unassembled WGS sequence"/>
</dbReference>
<dbReference type="EMBL" id="LNQR01000034">
    <property type="protein sequence ID" value="KWT90987.1"/>
    <property type="molecule type" value="Genomic_DNA"/>
</dbReference>
<name>A0ABR5SH49_9BACT</name>
<evidence type="ECO:0000256" key="7">
    <source>
        <dbReference type="SAM" id="Phobius"/>
    </source>
</evidence>
<dbReference type="Pfam" id="PF00482">
    <property type="entry name" value="T2SSF"/>
    <property type="match status" value="2"/>
</dbReference>
<feature type="transmembrane region" description="Helical" evidence="7">
    <location>
        <begin position="363"/>
        <end position="388"/>
    </location>
</feature>
<evidence type="ECO:0000256" key="5">
    <source>
        <dbReference type="ARBA" id="ARBA00022989"/>
    </source>
</evidence>
<comment type="similarity">
    <text evidence="2">Belongs to the GSP F family.</text>
</comment>
<dbReference type="PRINTS" id="PR00812">
    <property type="entry name" value="BCTERIALGSPF"/>
</dbReference>
<keyword evidence="3" id="KW-1003">Cell membrane</keyword>
<dbReference type="InterPro" id="IPR042094">
    <property type="entry name" value="T2SS_GspF_sf"/>
</dbReference>
<evidence type="ECO:0000259" key="8">
    <source>
        <dbReference type="Pfam" id="PF00482"/>
    </source>
</evidence>
<evidence type="ECO:0000256" key="6">
    <source>
        <dbReference type="ARBA" id="ARBA00023136"/>
    </source>
</evidence>